<keyword evidence="4 12" id="KW-0436">Ligase</keyword>
<evidence type="ECO:0000256" key="2">
    <source>
        <dbReference type="ARBA" id="ARBA00006432"/>
    </source>
</evidence>
<dbReference type="Gene3D" id="3.40.50.12780">
    <property type="entry name" value="N-terminal domain of ligase-like"/>
    <property type="match status" value="1"/>
</dbReference>
<dbReference type="InterPro" id="IPR050237">
    <property type="entry name" value="ATP-dep_AMP-bd_enzyme"/>
</dbReference>
<dbReference type="InterPro" id="IPR025110">
    <property type="entry name" value="AMP-bd_C"/>
</dbReference>
<dbReference type="EMBL" id="FXXP01000003">
    <property type="protein sequence ID" value="SMX30317.1"/>
    <property type="molecule type" value="Genomic_DNA"/>
</dbReference>
<evidence type="ECO:0000313" key="13">
    <source>
        <dbReference type="Proteomes" id="UP000225972"/>
    </source>
</evidence>
<evidence type="ECO:0000259" key="10">
    <source>
        <dbReference type="Pfam" id="PF00501"/>
    </source>
</evidence>
<dbReference type="OrthoDB" id="9803968at2"/>
<dbReference type="SUPFAM" id="SSF56801">
    <property type="entry name" value="Acetyl-CoA synthetase-like"/>
    <property type="match status" value="1"/>
</dbReference>
<evidence type="ECO:0000256" key="7">
    <source>
        <dbReference type="ARBA" id="ARBA00051915"/>
    </source>
</evidence>
<feature type="domain" description="AMP-dependent synthetase/ligase" evidence="10">
    <location>
        <begin position="8"/>
        <end position="366"/>
    </location>
</feature>
<comment type="similarity">
    <text evidence="2">Belongs to the ATP-dependent AMP-binding enzyme family.</text>
</comment>
<comment type="cofactor">
    <cofactor evidence="1">
        <name>Mg(2+)</name>
        <dbReference type="ChEBI" id="CHEBI:18420"/>
    </cofactor>
</comment>
<evidence type="ECO:0000256" key="9">
    <source>
        <dbReference type="ARBA" id="ARBA00067668"/>
    </source>
</evidence>
<reference evidence="13" key="1">
    <citation type="submission" date="2017-05" db="EMBL/GenBank/DDBJ databases">
        <authorList>
            <person name="Rodrigo-Torres L."/>
            <person name="Arahal R. D."/>
            <person name="Lucena T."/>
        </authorList>
    </citation>
    <scope>NUCLEOTIDE SEQUENCE [LARGE SCALE GENOMIC DNA]</scope>
    <source>
        <strain evidence="13">CECT 8649</strain>
    </source>
</reference>
<keyword evidence="5" id="KW-0479">Metal-binding</keyword>
<keyword evidence="6" id="KW-0460">Magnesium</keyword>
<protein>
    <recommendedName>
        <fullName evidence="9">3-methylmercaptopropionyl-CoA ligase</fullName>
        <ecNumber evidence="8">6.2.1.44</ecNumber>
    </recommendedName>
</protein>
<organism evidence="12 13">
    <name type="scientific">Pelagimonas phthalicica</name>
    <dbReference type="NCBI Taxonomy" id="1037362"/>
    <lineage>
        <taxon>Bacteria</taxon>
        <taxon>Pseudomonadati</taxon>
        <taxon>Pseudomonadota</taxon>
        <taxon>Alphaproteobacteria</taxon>
        <taxon>Rhodobacterales</taxon>
        <taxon>Roseobacteraceae</taxon>
        <taxon>Pelagimonas</taxon>
    </lineage>
</organism>
<dbReference type="InterPro" id="IPR020459">
    <property type="entry name" value="AMP-binding"/>
</dbReference>
<dbReference type="Proteomes" id="UP000225972">
    <property type="component" value="Unassembled WGS sequence"/>
</dbReference>
<feature type="domain" description="AMP-binding enzyme C-terminal" evidence="11">
    <location>
        <begin position="416"/>
        <end position="489"/>
    </location>
</feature>
<evidence type="ECO:0000256" key="4">
    <source>
        <dbReference type="ARBA" id="ARBA00022598"/>
    </source>
</evidence>
<dbReference type="RefSeq" id="WP_099249237.1">
    <property type="nucleotide sequence ID" value="NZ_FXXP01000003.1"/>
</dbReference>
<dbReference type="GO" id="GO:0046872">
    <property type="term" value="F:metal ion binding"/>
    <property type="evidence" value="ECO:0007669"/>
    <property type="project" value="UniProtKB-KW"/>
</dbReference>
<evidence type="ECO:0000313" key="12">
    <source>
        <dbReference type="EMBL" id="SMX30317.1"/>
    </source>
</evidence>
<evidence type="ECO:0000259" key="11">
    <source>
        <dbReference type="Pfam" id="PF13193"/>
    </source>
</evidence>
<dbReference type="PROSITE" id="PS00455">
    <property type="entry name" value="AMP_BINDING"/>
    <property type="match status" value="1"/>
</dbReference>
<keyword evidence="13" id="KW-1185">Reference proteome</keyword>
<dbReference type="Pfam" id="PF13193">
    <property type="entry name" value="AMP-binding_C"/>
    <property type="match status" value="1"/>
</dbReference>
<comment type="subunit">
    <text evidence="3">Homodimer.</text>
</comment>
<evidence type="ECO:0000256" key="3">
    <source>
        <dbReference type="ARBA" id="ARBA00011738"/>
    </source>
</evidence>
<evidence type="ECO:0000256" key="5">
    <source>
        <dbReference type="ARBA" id="ARBA00022723"/>
    </source>
</evidence>
<dbReference type="InterPro" id="IPR045851">
    <property type="entry name" value="AMP-bd_C_sf"/>
</dbReference>
<dbReference type="EC" id="6.2.1.44" evidence="8"/>
<name>A0A238JJI6_9RHOB</name>
<dbReference type="InterPro" id="IPR020845">
    <property type="entry name" value="AMP-binding_CS"/>
</dbReference>
<sequence length="503" mass="54730">MNIAHWLARQAQIAPDQPALHLGTEPVADYGGFDRAARCFAAALSARGIAAGDRVALFMKNVPDYLIAQYGAWYAGAAVVPINAKLHPRETARILENAGASLCVTSPGLSDGLSDLTAVPLVETGGEGWDEMLAYTPTPEICFRAPDDLAWLFYTSGTTGRPKGVMMTHRMLMVMSDCYQSDIERVRPQDAAIYGAPLSHGAGIYNMMHVRAGARHVFPPSGGFDPAEVLDLAAHFGGVHMFMAPTMVQRLTRFAKEAGRDGQGLRSIIYAGGPMYNADIIEAVDHFGPVFAQIYGQGECPMGITALPHAFVSDRSHPHWRDRLGSVGRAQSAVELRIADEAGHDLPAGMVGEIMVRGDTVMPGYWQNPEATAKTLRDGWLWTGDMGMMDAEGFVTLKDRSRDMLISGGSNIYPREVEEALLEHPLVSEVAVIGRQHPEWGEEVVAFVVTNANVDEAALDDHCLARIARFKRPKTYLFVPELPKNNYGKVLKTSLREKLAASS</sequence>
<dbReference type="PANTHER" id="PTHR43767">
    <property type="entry name" value="LONG-CHAIN-FATTY-ACID--COA LIGASE"/>
    <property type="match status" value="1"/>
</dbReference>
<dbReference type="AlphaFoldDB" id="A0A238JJI6"/>
<dbReference type="GO" id="GO:0016877">
    <property type="term" value="F:ligase activity, forming carbon-sulfur bonds"/>
    <property type="evidence" value="ECO:0007669"/>
    <property type="project" value="UniProtKB-ARBA"/>
</dbReference>
<dbReference type="Gene3D" id="3.30.300.30">
    <property type="match status" value="1"/>
</dbReference>
<dbReference type="InterPro" id="IPR000873">
    <property type="entry name" value="AMP-dep_synth/lig_dom"/>
</dbReference>
<dbReference type="FunFam" id="3.30.300.30:FF:000008">
    <property type="entry name" value="2,3-dihydroxybenzoate-AMP ligase"/>
    <property type="match status" value="1"/>
</dbReference>
<dbReference type="Pfam" id="PF00501">
    <property type="entry name" value="AMP-binding"/>
    <property type="match status" value="1"/>
</dbReference>
<evidence type="ECO:0000256" key="1">
    <source>
        <dbReference type="ARBA" id="ARBA00001946"/>
    </source>
</evidence>
<gene>
    <name evidence="12" type="primary">lcfB_6</name>
    <name evidence="12" type="ORF">TRP8649_04460</name>
</gene>
<evidence type="ECO:0000256" key="8">
    <source>
        <dbReference type="ARBA" id="ARBA00066616"/>
    </source>
</evidence>
<dbReference type="PANTHER" id="PTHR43767:SF7">
    <property type="entry name" value="MEDIUM_LONG-CHAIN-FATTY-ACID--COA LIGASE FADD8"/>
    <property type="match status" value="1"/>
</dbReference>
<evidence type="ECO:0000256" key="6">
    <source>
        <dbReference type="ARBA" id="ARBA00022842"/>
    </source>
</evidence>
<dbReference type="PRINTS" id="PR00154">
    <property type="entry name" value="AMPBINDING"/>
</dbReference>
<comment type="catalytic activity">
    <reaction evidence="7">
        <text>3-(methylsulfanyl)propanoate + ATP + CoA = 3-(methylsulfanyl)propanoyl-CoA + AMP + diphosphate</text>
        <dbReference type="Rhea" id="RHEA:43052"/>
        <dbReference type="ChEBI" id="CHEBI:30616"/>
        <dbReference type="ChEBI" id="CHEBI:33019"/>
        <dbReference type="ChEBI" id="CHEBI:49016"/>
        <dbReference type="ChEBI" id="CHEBI:57287"/>
        <dbReference type="ChEBI" id="CHEBI:82815"/>
        <dbReference type="ChEBI" id="CHEBI:456215"/>
        <dbReference type="EC" id="6.2.1.44"/>
    </reaction>
    <physiologicalReaction direction="left-to-right" evidence="7">
        <dbReference type="Rhea" id="RHEA:43053"/>
    </physiologicalReaction>
</comment>
<proteinExistence type="inferred from homology"/>
<accession>A0A238JJI6</accession>
<dbReference type="InterPro" id="IPR042099">
    <property type="entry name" value="ANL_N_sf"/>
</dbReference>